<name>A0A504J400_9FLAO</name>
<keyword evidence="1" id="KW-0812">Transmembrane</keyword>
<dbReference type="EMBL" id="VFWZ01000004">
    <property type="protein sequence ID" value="TPN85174.1"/>
    <property type="molecule type" value="Genomic_DNA"/>
</dbReference>
<evidence type="ECO:0000256" key="1">
    <source>
        <dbReference type="SAM" id="Phobius"/>
    </source>
</evidence>
<dbReference type="Proteomes" id="UP000315540">
    <property type="component" value="Unassembled WGS sequence"/>
</dbReference>
<keyword evidence="1" id="KW-0472">Membrane</keyword>
<keyword evidence="1" id="KW-1133">Transmembrane helix</keyword>
<keyword evidence="4" id="KW-1185">Reference proteome</keyword>
<feature type="transmembrane region" description="Helical" evidence="1">
    <location>
        <begin position="269"/>
        <end position="287"/>
    </location>
</feature>
<evidence type="ECO:0000259" key="2">
    <source>
        <dbReference type="Pfam" id="PF14258"/>
    </source>
</evidence>
<organism evidence="3 4">
    <name type="scientific">Aquimarina algicola</name>
    <dbReference type="NCBI Taxonomy" id="2589995"/>
    <lineage>
        <taxon>Bacteria</taxon>
        <taxon>Pseudomonadati</taxon>
        <taxon>Bacteroidota</taxon>
        <taxon>Flavobacteriia</taxon>
        <taxon>Flavobacteriales</taxon>
        <taxon>Flavobacteriaceae</taxon>
        <taxon>Aquimarina</taxon>
    </lineage>
</organism>
<sequence length="410" mass="47762">MSKTLKIFIFAIIGIVGLLTYLEAVEPEPINWFPSYSKADKIPLGTYVAYNLIKEAFDEYDLKDINQPPYEFLSDNDTINGTYMFINGSIGFDKSELDKILTWVEKGNTLFVSAKNIESALLDTLNIDTDRLVSLDDINTKPLVELTNNTLKSETPFLYDRNVDNLYFSEIDTANMTVLGTIQLYQDTLQIKEANINYLETAFGNGKILLHTFPEAFGNYFMLKDNHYTYTQNLLAYINPTEKILWDRYYKSGKTFYTSPLFLLLNNRYLKWAYYFILIGTVLFVIFEGKRKQRSIPIVEPLKNQTLSFTKTISGMYYQKEKHKEIATKQNLLFLEYIRNTLRISFDHIDDKVIRNIAARSNNSIEDTKTLFRYFDTIHQKSSINKDELTHLYTLITTFKNQSKKDIKVL</sequence>
<evidence type="ECO:0000313" key="4">
    <source>
        <dbReference type="Proteomes" id="UP000315540"/>
    </source>
</evidence>
<evidence type="ECO:0000313" key="3">
    <source>
        <dbReference type="EMBL" id="TPN85174.1"/>
    </source>
</evidence>
<protein>
    <submittedName>
        <fullName evidence="3">DUF4350 domain-containing protein</fullName>
    </submittedName>
</protein>
<proteinExistence type="predicted"/>
<comment type="caution">
    <text evidence="3">The sequence shown here is derived from an EMBL/GenBank/DDBJ whole genome shotgun (WGS) entry which is preliminary data.</text>
</comment>
<feature type="domain" description="DUF4350" evidence="2">
    <location>
        <begin position="40"/>
        <end position="235"/>
    </location>
</feature>
<dbReference type="InterPro" id="IPR025646">
    <property type="entry name" value="DUF4350"/>
</dbReference>
<gene>
    <name evidence="3" type="ORF">FHK87_14180</name>
</gene>
<dbReference type="AlphaFoldDB" id="A0A504J400"/>
<reference evidence="3 4" key="1">
    <citation type="submission" date="2019-06" db="EMBL/GenBank/DDBJ databases">
        <authorList>
            <person name="Meng X."/>
        </authorList>
    </citation>
    <scope>NUCLEOTIDE SEQUENCE [LARGE SCALE GENOMIC DNA]</scope>
    <source>
        <strain evidence="3 4">M625</strain>
    </source>
</reference>
<accession>A0A504J400</accession>
<dbReference type="RefSeq" id="WP_140594170.1">
    <property type="nucleotide sequence ID" value="NZ_VFWZ01000004.1"/>
</dbReference>
<dbReference type="Pfam" id="PF14258">
    <property type="entry name" value="DUF4350"/>
    <property type="match status" value="1"/>
</dbReference>
<dbReference type="OrthoDB" id="1111222at2"/>